<dbReference type="SUPFAM" id="SSF55729">
    <property type="entry name" value="Acyl-CoA N-acyltransferases (Nat)"/>
    <property type="match status" value="1"/>
</dbReference>
<dbReference type="RefSeq" id="WP_111325501.1">
    <property type="nucleotide sequence ID" value="NZ_BIFX01000001.1"/>
</dbReference>
<accession>A0A326TZF0</accession>
<reference evidence="2 3" key="1">
    <citation type="submission" date="2018-06" db="EMBL/GenBank/DDBJ databases">
        <title>Genomic Encyclopedia of Archaeal and Bacterial Type Strains, Phase II (KMG-II): from individual species to whole genera.</title>
        <authorList>
            <person name="Goeker M."/>
        </authorList>
    </citation>
    <scope>NUCLEOTIDE SEQUENCE [LARGE SCALE GENOMIC DNA]</scope>
    <source>
        <strain evidence="2 3">ATCC BAA-1881</strain>
    </source>
</reference>
<dbReference type="OrthoDB" id="152772at2"/>
<dbReference type="Pfam" id="PF12728">
    <property type="entry name" value="HTH_17"/>
    <property type="match status" value="1"/>
</dbReference>
<dbReference type="AlphaFoldDB" id="A0A326TZF0"/>
<dbReference type="EMBL" id="QKUF01000029">
    <property type="protein sequence ID" value="PZW22879.1"/>
    <property type="molecule type" value="Genomic_DNA"/>
</dbReference>
<comment type="caution">
    <text evidence="2">The sequence shown here is derived from an EMBL/GenBank/DDBJ whole genome shotgun (WGS) entry which is preliminary data.</text>
</comment>
<evidence type="ECO:0000259" key="1">
    <source>
        <dbReference type="Pfam" id="PF12728"/>
    </source>
</evidence>
<dbReference type="Proteomes" id="UP000248806">
    <property type="component" value="Unassembled WGS sequence"/>
</dbReference>
<protein>
    <submittedName>
        <fullName evidence="2">Helix-turn-helix protein</fullName>
    </submittedName>
</protein>
<keyword evidence="3" id="KW-1185">Reference proteome</keyword>
<dbReference type="InterPro" id="IPR041657">
    <property type="entry name" value="HTH_17"/>
</dbReference>
<sequence>MNKNKENYYTADEVMRLLKLPRASFYREVDAGEIPYEIEPGKKRGRKYPKEAIDALLRLKKQMRPTTTFGKTTKAELWTRIQHSHRLYGDDYVPFDVALKWMSRNDDIFMNLRAGNQMVGGVTIMPLDEQTCIKLVNNEMNEIDIPLTSIKKWTDPDLYAYIATIAVYTEDRQEYGAALIRHTINWASKLYQEHDIKKWYAYAATPEGERILKFLGFVKVGQNPNRLGYVLTPEQHQVKYIKSLIDKINEW</sequence>
<name>A0A326TZF0_THEHA</name>
<dbReference type="InterPro" id="IPR016181">
    <property type="entry name" value="Acyl_CoA_acyltransferase"/>
</dbReference>
<organism evidence="2 3">
    <name type="scientific">Thermosporothrix hazakensis</name>
    <dbReference type="NCBI Taxonomy" id="644383"/>
    <lineage>
        <taxon>Bacteria</taxon>
        <taxon>Bacillati</taxon>
        <taxon>Chloroflexota</taxon>
        <taxon>Ktedonobacteria</taxon>
        <taxon>Ktedonobacterales</taxon>
        <taxon>Thermosporotrichaceae</taxon>
        <taxon>Thermosporothrix</taxon>
    </lineage>
</organism>
<feature type="domain" description="Helix-turn-helix" evidence="1">
    <location>
        <begin position="8"/>
        <end position="58"/>
    </location>
</feature>
<evidence type="ECO:0000313" key="2">
    <source>
        <dbReference type="EMBL" id="PZW22879.1"/>
    </source>
</evidence>
<gene>
    <name evidence="2" type="ORF">EI42_05222</name>
</gene>
<evidence type="ECO:0000313" key="3">
    <source>
        <dbReference type="Proteomes" id="UP000248806"/>
    </source>
</evidence>
<proteinExistence type="predicted"/>